<keyword evidence="3" id="KW-1185">Reference proteome</keyword>
<organism evidence="2 3">
    <name type="scientific">Pontibacter korlensis</name>
    <dbReference type="NCBI Taxonomy" id="400092"/>
    <lineage>
        <taxon>Bacteria</taxon>
        <taxon>Pseudomonadati</taxon>
        <taxon>Bacteroidota</taxon>
        <taxon>Cytophagia</taxon>
        <taxon>Cytophagales</taxon>
        <taxon>Hymenobacteraceae</taxon>
        <taxon>Pontibacter</taxon>
    </lineage>
</organism>
<feature type="transmembrane region" description="Helical" evidence="1">
    <location>
        <begin position="6"/>
        <end position="30"/>
    </location>
</feature>
<protein>
    <submittedName>
        <fullName evidence="2">Uncharacterized protein</fullName>
    </submittedName>
</protein>
<dbReference type="HOGENOM" id="CLU_1601179_0_0_10"/>
<dbReference type="Proteomes" id="UP000033109">
    <property type="component" value="Chromosome"/>
</dbReference>
<evidence type="ECO:0000256" key="1">
    <source>
        <dbReference type="SAM" id="Phobius"/>
    </source>
</evidence>
<keyword evidence="1" id="KW-1133">Transmembrane helix</keyword>
<dbReference type="PATRIC" id="fig|400092.3.peg.3454"/>
<sequence length="166" mass="18149">MLDNISWSHFFQATGAALALYYLATLLLFYRHDIKRQLGRLFVRAGLPAHRPSPSQESILGAALPEAAPPLSAANDLQVAPARPEQPFPSEAAAILEAVGALLESAVEARMGKKEFLSLLHLLDERHMPTSEERQAVQRYLLEHSPSKLSFPLTAAGTCSTARHGR</sequence>
<dbReference type="OrthoDB" id="853941at2"/>
<gene>
    <name evidence="2" type="ORF">PKOR_15790</name>
</gene>
<keyword evidence="1" id="KW-0472">Membrane</keyword>
<dbReference type="AlphaFoldDB" id="A0A0E3UYA5"/>
<accession>A0A0E3UYA5</accession>
<evidence type="ECO:0000313" key="2">
    <source>
        <dbReference type="EMBL" id="AKD04281.1"/>
    </source>
</evidence>
<dbReference type="EMBL" id="CP009621">
    <property type="protein sequence ID" value="AKD04281.1"/>
    <property type="molecule type" value="Genomic_DNA"/>
</dbReference>
<dbReference type="RefSeq" id="WP_046312007.1">
    <property type="nucleotide sequence ID" value="NZ_CBCSCY010000018.1"/>
</dbReference>
<keyword evidence="1" id="KW-0812">Transmembrane</keyword>
<evidence type="ECO:0000313" key="3">
    <source>
        <dbReference type="Proteomes" id="UP000033109"/>
    </source>
</evidence>
<reference evidence="2 3" key="1">
    <citation type="journal article" date="2015" name="Sci. Rep.">
        <title>Unraveling adaptation of Pontibacter korlensis to radiation and infertility in desert through complete genome and comparative transcriptomic analysis.</title>
        <authorList>
            <person name="Dai J."/>
            <person name="Dai W."/>
            <person name="Qiu C."/>
            <person name="Yang Z."/>
            <person name="Zhang Y."/>
            <person name="Zhou M."/>
            <person name="Zhang L."/>
            <person name="Fang C."/>
            <person name="Gao Q."/>
            <person name="Yang Q."/>
            <person name="Li X."/>
            <person name="Wang Z."/>
            <person name="Wang Z."/>
            <person name="Jia Z."/>
            <person name="Chen X."/>
        </authorList>
    </citation>
    <scope>NUCLEOTIDE SEQUENCE [LARGE SCALE GENOMIC DNA]</scope>
    <source>
        <strain evidence="2 3">X14-1T</strain>
    </source>
</reference>
<dbReference type="KEGG" id="pko:PKOR_15790"/>
<name>A0A0E3UYA5_9BACT</name>
<proteinExistence type="predicted"/>